<evidence type="ECO:0000313" key="1">
    <source>
        <dbReference type="EMBL" id="OGL54166.1"/>
    </source>
</evidence>
<organism evidence="1 2">
    <name type="scientific">Candidatus Schekmanbacteria bacterium RIFCSPLOWO2_12_FULL_38_15</name>
    <dbReference type="NCBI Taxonomy" id="1817883"/>
    <lineage>
        <taxon>Bacteria</taxon>
        <taxon>Candidatus Schekmaniibacteriota</taxon>
    </lineage>
</organism>
<gene>
    <name evidence="1" type="ORF">A3G31_05230</name>
</gene>
<sequence>MELVADDCKNYKTTLESVKSCVQTYEQYIVLKIILTKKNKKFSAILQKMEAEYPSLKIKHGSLTLLKRIK</sequence>
<dbReference type="Proteomes" id="UP000178082">
    <property type="component" value="Unassembled WGS sequence"/>
</dbReference>
<evidence type="ECO:0000313" key="2">
    <source>
        <dbReference type="Proteomes" id="UP000178082"/>
    </source>
</evidence>
<dbReference type="EMBL" id="MGDI01000016">
    <property type="protein sequence ID" value="OGL54166.1"/>
    <property type="molecule type" value="Genomic_DNA"/>
</dbReference>
<dbReference type="AlphaFoldDB" id="A0A1F7SK58"/>
<comment type="caution">
    <text evidence="1">The sequence shown here is derived from an EMBL/GenBank/DDBJ whole genome shotgun (WGS) entry which is preliminary data.</text>
</comment>
<dbReference type="STRING" id="1817883.A3G31_05230"/>
<reference evidence="1 2" key="1">
    <citation type="journal article" date="2016" name="Nat. Commun.">
        <title>Thousands of microbial genomes shed light on interconnected biogeochemical processes in an aquifer system.</title>
        <authorList>
            <person name="Anantharaman K."/>
            <person name="Brown C.T."/>
            <person name="Hug L.A."/>
            <person name="Sharon I."/>
            <person name="Castelle C.J."/>
            <person name="Probst A.J."/>
            <person name="Thomas B.C."/>
            <person name="Singh A."/>
            <person name="Wilkins M.J."/>
            <person name="Karaoz U."/>
            <person name="Brodie E.L."/>
            <person name="Williams K.H."/>
            <person name="Hubbard S.S."/>
            <person name="Banfield J.F."/>
        </authorList>
    </citation>
    <scope>NUCLEOTIDE SEQUENCE [LARGE SCALE GENOMIC DNA]</scope>
</reference>
<protein>
    <submittedName>
        <fullName evidence="1">Uncharacterized protein</fullName>
    </submittedName>
</protein>
<name>A0A1F7SK58_9BACT</name>
<proteinExistence type="predicted"/>
<accession>A0A1F7SK58</accession>